<keyword evidence="2" id="KW-1185">Reference proteome</keyword>
<sequence>MYFSVEYCPRICNKVAHALAARGWKCCPNADLFWDGSLEGTENLVTSDFAESLS</sequence>
<dbReference type="STRING" id="888268.A0A1E5WGM6"/>
<reference evidence="1 2" key="1">
    <citation type="submission" date="2016-09" db="EMBL/GenBank/DDBJ databases">
        <title>The draft genome of Dichanthelium oligosanthes: A C3 panicoid grass species.</title>
        <authorList>
            <person name="Studer A.J."/>
            <person name="Schnable J.C."/>
            <person name="Brutnell T.P."/>
        </authorList>
    </citation>
    <scope>NUCLEOTIDE SEQUENCE [LARGE SCALE GENOMIC DNA]</scope>
    <source>
        <strain evidence="2">cv. Kellogg 1175</strain>
        <tissue evidence="1">Leaf</tissue>
    </source>
</reference>
<gene>
    <name evidence="1" type="ORF">BAE44_0002691</name>
</gene>
<proteinExistence type="predicted"/>
<evidence type="ECO:0000313" key="2">
    <source>
        <dbReference type="Proteomes" id="UP000095767"/>
    </source>
</evidence>
<organism evidence="1 2">
    <name type="scientific">Dichanthelium oligosanthes</name>
    <dbReference type="NCBI Taxonomy" id="888268"/>
    <lineage>
        <taxon>Eukaryota</taxon>
        <taxon>Viridiplantae</taxon>
        <taxon>Streptophyta</taxon>
        <taxon>Embryophyta</taxon>
        <taxon>Tracheophyta</taxon>
        <taxon>Spermatophyta</taxon>
        <taxon>Magnoliopsida</taxon>
        <taxon>Liliopsida</taxon>
        <taxon>Poales</taxon>
        <taxon>Poaceae</taxon>
        <taxon>PACMAD clade</taxon>
        <taxon>Panicoideae</taxon>
        <taxon>Panicodae</taxon>
        <taxon>Paniceae</taxon>
        <taxon>Dichantheliinae</taxon>
        <taxon>Dichanthelium</taxon>
    </lineage>
</organism>
<name>A0A1E5WGM6_9POAL</name>
<accession>A0A1E5WGM6</accession>
<dbReference type="Proteomes" id="UP000095767">
    <property type="component" value="Unassembled WGS sequence"/>
</dbReference>
<evidence type="ECO:0008006" key="3">
    <source>
        <dbReference type="Google" id="ProtNLM"/>
    </source>
</evidence>
<evidence type="ECO:0000313" key="1">
    <source>
        <dbReference type="EMBL" id="OEL36290.1"/>
    </source>
</evidence>
<comment type="caution">
    <text evidence="1">The sequence shown here is derived from an EMBL/GenBank/DDBJ whole genome shotgun (WGS) entry which is preliminary data.</text>
</comment>
<dbReference type="EMBL" id="LWDX02009593">
    <property type="protein sequence ID" value="OEL36290.1"/>
    <property type="molecule type" value="Genomic_DNA"/>
</dbReference>
<dbReference type="AlphaFoldDB" id="A0A1E5WGM6"/>
<protein>
    <recommendedName>
        <fullName evidence="3">RNase H type-1 domain-containing protein</fullName>
    </recommendedName>
</protein>
<dbReference type="OrthoDB" id="696282at2759"/>